<evidence type="ECO:0000313" key="1">
    <source>
        <dbReference type="EMBL" id="KAK7507507.1"/>
    </source>
</evidence>
<protein>
    <submittedName>
        <fullName evidence="1">Uncharacterized protein</fullName>
    </submittedName>
</protein>
<dbReference type="AlphaFoldDB" id="A0ABD0M817"/>
<name>A0ABD0M817_9CAEN</name>
<organism evidence="1 2">
    <name type="scientific">Batillaria attramentaria</name>
    <dbReference type="NCBI Taxonomy" id="370345"/>
    <lineage>
        <taxon>Eukaryota</taxon>
        <taxon>Metazoa</taxon>
        <taxon>Spiralia</taxon>
        <taxon>Lophotrochozoa</taxon>
        <taxon>Mollusca</taxon>
        <taxon>Gastropoda</taxon>
        <taxon>Caenogastropoda</taxon>
        <taxon>Sorbeoconcha</taxon>
        <taxon>Cerithioidea</taxon>
        <taxon>Batillariidae</taxon>
        <taxon>Batillaria</taxon>
    </lineage>
</organism>
<reference evidence="1 2" key="1">
    <citation type="journal article" date="2023" name="Sci. Data">
        <title>Genome assembly of the Korean intertidal mud-creeper Batillaria attramentaria.</title>
        <authorList>
            <person name="Patra A.K."/>
            <person name="Ho P.T."/>
            <person name="Jun S."/>
            <person name="Lee S.J."/>
            <person name="Kim Y."/>
            <person name="Won Y.J."/>
        </authorList>
    </citation>
    <scope>NUCLEOTIDE SEQUENCE [LARGE SCALE GENOMIC DNA]</scope>
    <source>
        <strain evidence="1">Wonlab-2016</strain>
    </source>
</reference>
<proteinExistence type="predicted"/>
<sequence>MDRLTAGSERGRRTCRRQFTAGRVALRLGRESVPAQLRSLSAGQSSETHPVSLLAPLSLTPTQLILLSVQAFSSVLTLSV</sequence>
<comment type="caution">
    <text evidence="1">The sequence shown here is derived from an EMBL/GenBank/DDBJ whole genome shotgun (WGS) entry which is preliminary data.</text>
</comment>
<evidence type="ECO:0000313" key="2">
    <source>
        <dbReference type="Proteomes" id="UP001519460"/>
    </source>
</evidence>
<gene>
    <name evidence="1" type="ORF">BaRGS_00001442</name>
</gene>
<accession>A0ABD0M817</accession>
<dbReference type="EMBL" id="JACVVK020000004">
    <property type="protein sequence ID" value="KAK7507507.1"/>
    <property type="molecule type" value="Genomic_DNA"/>
</dbReference>
<dbReference type="Proteomes" id="UP001519460">
    <property type="component" value="Unassembled WGS sequence"/>
</dbReference>
<keyword evidence="2" id="KW-1185">Reference proteome</keyword>